<sequence length="167" mass="17452">MAIAQDNFDIFRKNGYEGQISTTEICSVLSRRVEGKLIQFGRAVINGVGKRTCAPVTAATTAAEITGFSVRSMAEFSNTAPANPGNYEVGYDADHIASVLYGGAMFAMCVDGAKKGETVTVITADGDNQGRLTGSAGAGVKLNQVKWVEDVAAGDIGEIRVNGILNV</sequence>
<dbReference type="AlphaFoldDB" id="A0AAI9DLE0"/>
<dbReference type="InterPro" id="IPR054438">
    <property type="entry name" value="Struct_cement_gp24/gp6"/>
</dbReference>
<protein>
    <submittedName>
        <fullName evidence="1">Uncharacterized protein</fullName>
    </submittedName>
</protein>
<comment type="caution">
    <text evidence="1">The sequence shown here is derived from an EMBL/GenBank/DDBJ whole genome shotgun (WGS) entry which is preliminary data.</text>
</comment>
<accession>A0AAI9DLE0</accession>
<reference evidence="1" key="1">
    <citation type="submission" date="2024-02" db="EMBL/GenBank/DDBJ databases">
        <authorList>
            <consortium name="Clinical and Environmental Microbiology Branch: Whole genome sequencing antimicrobial resistance pathogens in the healthcare setting"/>
        </authorList>
    </citation>
    <scope>NUCLEOTIDE SEQUENCE</scope>
    <source>
        <strain evidence="1">2021DK-00143</strain>
    </source>
</reference>
<dbReference type="EMBL" id="ABLOKC030000012">
    <property type="protein sequence ID" value="EML1471894.1"/>
    <property type="molecule type" value="Genomic_DNA"/>
</dbReference>
<organism evidence="1">
    <name type="scientific">Pluralibacter gergoviae</name>
    <name type="common">Enterobacter gergoviae</name>
    <dbReference type="NCBI Taxonomy" id="61647"/>
    <lineage>
        <taxon>Bacteria</taxon>
        <taxon>Pseudomonadati</taxon>
        <taxon>Pseudomonadota</taxon>
        <taxon>Gammaproteobacteria</taxon>
        <taxon>Enterobacterales</taxon>
        <taxon>Enterobacteriaceae</taxon>
        <taxon>Pluralibacter</taxon>
    </lineage>
</organism>
<gene>
    <name evidence="1" type="ORF">QEG54_002633</name>
</gene>
<evidence type="ECO:0000313" key="1">
    <source>
        <dbReference type="EMBL" id="EML1471894.1"/>
    </source>
</evidence>
<proteinExistence type="predicted"/>
<name>A0AAI9DLE0_PLUGE</name>
<dbReference type="Pfam" id="PF22758">
    <property type="entry name" value="Phage_cement"/>
    <property type="match status" value="1"/>
</dbReference>